<gene>
    <name evidence="1" type="ORF">F0562_000280</name>
</gene>
<protein>
    <submittedName>
        <fullName evidence="1">Uncharacterized protein</fullName>
    </submittedName>
</protein>
<dbReference type="Proteomes" id="UP000325577">
    <property type="component" value="Linkage Group LG0"/>
</dbReference>
<dbReference type="EMBL" id="CM018031">
    <property type="protein sequence ID" value="KAA8548596.1"/>
    <property type="molecule type" value="Genomic_DNA"/>
</dbReference>
<name>A0A5J5C112_9ASTE</name>
<sequence>MHRLNSSPPAQNSRRVRTLDSSENINLTVDCRHLHSRTVNSISLRQSDQLHVGFLSCDQKARVLDKVIGRLQ</sequence>
<proteinExistence type="predicted"/>
<evidence type="ECO:0000313" key="2">
    <source>
        <dbReference type="Proteomes" id="UP000325577"/>
    </source>
</evidence>
<keyword evidence="2" id="KW-1185">Reference proteome</keyword>
<accession>A0A5J5C112</accession>
<organism evidence="1 2">
    <name type="scientific">Nyssa sinensis</name>
    <dbReference type="NCBI Taxonomy" id="561372"/>
    <lineage>
        <taxon>Eukaryota</taxon>
        <taxon>Viridiplantae</taxon>
        <taxon>Streptophyta</taxon>
        <taxon>Embryophyta</taxon>
        <taxon>Tracheophyta</taxon>
        <taxon>Spermatophyta</taxon>
        <taxon>Magnoliopsida</taxon>
        <taxon>eudicotyledons</taxon>
        <taxon>Gunneridae</taxon>
        <taxon>Pentapetalae</taxon>
        <taxon>asterids</taxon>
        <taxon>Cornales</taxon>
        <taxon>Nyssaceae</taxon>
        <taxon>Nyssa</taxon>
    </lineage>
</organism>
<evidence type="ECO:0000313" key="1">
    <source>
        <dbReference type="EMBL" id="KAA8548596.1"/>
    </source>
</evidence>
<reference evidence="1 2" key="1">
    <citation type="submission" date="2019-09" db="EMBL/GenBank/DDBJ databases">
        <title>A chromosome-level genome assembly of the Chinese tupelo Nyssa sinensis.</title>
        <authorList>
            <person name="Yang X."/>
            <person name="Kang M."/>
            <person name="Yang Y."/>
            <person name="Xiong H."/>
            <person name="Wang M."/>
            <person name="Zhang Z."/>
            <person name="Wang Z."/>
            <person name="Wu H."/>
            <person name="Ma T."/>
            <person name="Liu J."/>
            <person name="Xi Z."/>
        </authorList>
    </citation>
    <scope>NUCLEOTIDE SEQUENCE [LARGE SCALE GENOMIC DNA]</scope>
    <source>
        <strain evidence="1">J267</strain>
        <tissue evidence="1">Leaf</tissue>
    </source>
</reference>
<dbReference type="AlphaFoldDB" id="A0A5J5C112"/>